<gene>
    <name evidence="1" type="ORF">OXH18_10165</name>
</gene>
<organism evidence="1 2">
    <name type="scientific">Thermocoleostomius sinensis A174</name>
    <dbReference type="NCBI Taxonomy" id="2016057"/>
    <lineage>
        <taxon>Bacteria</taxon>
        <taxon>Bacillati</taxon>
        <taxon>Cyanobacteriota</taxon>
        <taxon>Cyanophyceae</taxon>
        <taxon>Oculatellales</taxon>
        <taxon>Oculatellaceae</taxon>
        <taxon>Thermocoleostomius</taxon>
    </lineage>
</organism>
<dbReference type="EMBL" id="CP113797">
    <property type="protein sequence ID" value="WAL62328.1"/>
    <property type="molecule type" value="Genomic_DNA"/>
</dbReference>
<proteinExistence type="predicted"/>
<dbReference type="AlphaFoldDB" id="A0A9E9CA29"/>
<protein>
    <submittedName>
        <fullName evidence="1">Uncharacterized protein</fullName>
    </submittedName>
</protein>
<sequence length="115" mass="13409">MEYSFEIVGVSPVLEFFNHQQAIRQQRHAGAEYLGSYQCTLDAFITSIEDLPMRQNWRLDRIVDSVINFWLNNADQISHWKQRLSEAGTENLLVARVGDVEALRAEFEFLLNYDV</sequence>
<evidence type="ECO:0000313" key="2">
    <source>
        <dbReference type="Proteomes" id="UP001163152"/>
    </source>
</evidence>
<name>A0A9E9CA29_9CYAN</name>
<dbReference type="KEGG" id="tsin:OXH18_10165"/>
<reference evidence="1" key="1">
    <citation type="submission" date="2022-12" db="EMBL/GenBank/DDBJ databases">
        <title>Polyphasic identification of a Novel Hot-Spring Cyanobacterium Ocullathermofonsia sinensis gen nov. sp. nov. and Genomic Insights on its Adaptations to the Thermal Habitat.</title>
        <authorList>
            <person name="Daroch M."/>
            <person name="Tang J."/>
            <person name="Jiang Y."/>
        </authorList>
    </citation>
    <scope>NUCLEOTIDE SEQUENCE</scope>
    <source>
        <strain evidence="1">PKUAC-SCTA174</strain>
    </source>
</reference>
<evidence type="ECO:0000313" key="1">
    <source>
        <dbReference type="EMBL" id="WAL62328.1"/>
    </source>
</evidence>
<accession>A0A9E9CA29</accession>
<dbReference type="Proteomes" id="UP001163152">
    <property type="component" value="Chromosome"/>
</dbReference>
<dbReference type="RefSeq" id="WP_268612612.1">
    <property type="nucleotide sequence ID" value="NZ_CP113797.1"/>
</dbReference>
<keyword evidence="2" id="KW-1185">Reference proteome</keyword>